<accession>A0A3N4JIP6</accession>
<feature type="domain" description="Phosphoribulokinase/uridine kinase" evidence="1">
    <location>
        <begin position="7"/>
        <end position="158"/>
    </location>
</feature>
<sequence>MPPPPLLIAISGPSNSGKTTLTRHLQNIFTPPPPPSSPTITIPPRLHQDDFFHTDSQIPIAPSCGLQDWDCPGAIDWTRFVAVLRELKQTGRVPEGVQSFEDLVRPDDGGVVDALVGGCKERVWRELGGGGGLALVEGFLMFVEERVMRVLDVKIFLRGRGEALRKRREGRNVYATVEGYWQDPPGYWDQIVWPNYLKAHKHLFVNGDVEGELDGEVISSLGIHSPGIDWSISEILPWAVDLIIAEMKKRKQQE</sequence>
<dbReference type="STRING" id="1336337.A0A3N4JIP6"/>
<protein>
    <submittedName>
        <fullName evidence="2">P-loop containing nucleoside triphosphate hydrolase protein</fullName>
    </submittedName>
</protein>
<keyword evidence="3" id="KW-1185">Reference proteome</keyword>
<dbReference type="Gene3D" id="3.40.50.300">
    <property type="entry name" value="P-loop containing nucleotide triphosphate hydrolases"/>
    <property type="match status" value="1"/>
</dbReference>
<dbReference type="Pfam" id="PF00485">
    <property type="entry name" value="PRK"/>
    <property type="match status" value="1"/>
</dbReference>
<dbReference type="InterPro" id="IPR006083">
    <property type="entry name" value="PRK/URK"/>
</dbReference>
<dbReference type="Proteomes" id="UP000276215">
    <property type="component" value="Unassembled WGS sequence"/>
</dbReference>
<evidence type="ECO:0000259" key="1">
    <source>
        <dbReference type="Pfam" id="PF00485"/>
    </source>
</evidence>
<organism evidence="2 3">
    <name type="scientific">Choiromyces venosus 120613-1</name>
    <dbReference type="NCBI Taxonomy" id="1336337"/>
    <lineage>
        <taxon>Eukaryota</taxon>
        <taxon>Fungi</taxon>
        <taxon>Dikarya</taxon>
        <taxon>Ascomycota</taxon>
        <taxon>Pezizomycotina</taxon>
        <taxon>Pezizomycetes</taxon>
        <taxon>Pezizales</taxon>
        <taxon>Tuberaceae</taxon>
        <taxon>Choiromyces</taxon>
    </lineage>
</organism>
<dbReference type="GO" id="GO:0016301">
    <property type="term" value="F:kinase activity"/>
    <property type="evidence" value="ECO:0007669"/>
    <property type="project" value="InterPro"/>
</dbReference>
<name>A0A3N4JIP6_9PEZI</name>
<dbReference type="SUPFAM" id="SSF52540">
    <property type="entry name" value="P-loop containing nucleoside triphosphate hydrolases"/>
    <property type="match status" value="1"/>
</dbReference>
<dbReference type="EMBL" id="ML120407">
    <property type="protein sequence ID" value="RPA97127.1"/>
    <property type="molecule type" value="Genomic_DNA"/>
</dbReference>
<evidence type="ECO:0000313" key="2">
    <source>
        <dbReference type="EMBL" id="RPA97127.1"/>
    </source>
</evidence>
<evidence type="ECO:0000313" key="3">
    <source>
        <dbReference type="Proteomes" id="UP000276215"/>
    </source>
</evidence>
<dbReference type="OrthoDB" id="10041966at2759"/>
<dbReference type="CDD" id="cd02024">
    <property type="entry name" value="NRK1"/>
    <property type="match status" value="1"/>
</dbReference>
<dbReference type="GO" id="GO:0016787">
    <property type="term" value="F:hydrolase activity"/>
    <property type="evidence" value="ECO:0007669"/>
    <property type="project" value="UniProtKB-KW"/>
</dbReference>
<reference evidence="2 3" key="1">
    <citation type="journal article" date="2018" name="Nat. Ecol. Evol.">
        <title>Pezizomycetes genomes reveal the molecular basis of ectomycorrhizal truffle lifestyle.</title>
        <authorList>
            <person name="Murat C."/>
            <person name="Payen T."/>
            <person name="Noel B."/>
            <person name="Kuo A."/>
            <person name="Morin E."/>
            <person name="Chen J."/>
            <person name="Kohler A."/>
            <person name="Krizsan K."/>
            <person name="Balestrini R."/>
            <person name="Da Silva C."/>
            <person name="Montanini B."/>
            <person name="Hainaut M."/>
            <person name="Levati E."/>
            <person name="Barry K.W."/>
            <person name="Belfiori B."/>
            <person name="Cichocki N."/>
            <person name="Clum A."/>
            <person name="Dockter R.B."/>
            <person name="Fauchery L."/>
            <person name="Guy J."/>
            <person name="Iotti M."/>
            <person name="Le Tacon F."/>
            <person name="Lindquist E.A."/>
            <person name="Lipzen A."/>
            <person name="Malagnac F."/>
            <person name="Mello A."/>
            <person name="Molinier V."/>
            <person name="Miyauchi S."/>
            <person name="Poulain J."/>
            <person name="Riccioni C."/>
            <person name="Rubini A."/>
            <person name="Sitrit Y."/>
            <person name="Splivallo R."/>
            <person name="Traeger S."/>
            <person name="Wang M."/>
            <person name="Zifcakova L."/>
            <person name="Wipf D."/>
            <person name="Zambonelli A."/>
            <person name="Paolocci F."/>
            <person name="Nowrousian M."/>
            <person name="Ottonello S."/>
            <person name="Baldrian P."/>
            <person name="Spatafora J.W."/>
            <person name="Henrissat B."/>
            <person name="Nagy L.G."/>
            <person name="Aury J.M."/>
            <person name="Wincker P."/>
            <person name="Grigoriev I.V."/>
            <person name="Bonfante P."/>
            <person name="Martin F.M."/>
        </authorList>
    </citation>
    <scope>NUCLEOTIDE SEQUENCE [LARGE SCALE GENOMIC DNA]</scope>
    <source>
        <strain evidence="2 3">120613-1</strain>
    </source>
</reference>
<dbReference type="AlphaFoldDB" id="A0A3N4JIP6"/>
<keyword evidence="2" id="KW-0378">Hydrolase</keyword>
<dbReference type="InterPro" id="IPR027417">
    <property type="entry name" value="P-loop_NTPase"/>
</dbReference>
<dbReference type="GO" id="GO:0005524">
    <property type="term" value="F:ATP binding"/>
    <property type="evidence" value="ECO:0007669"/>
    <property type="project" value="InterPro"/>
</dbReference>
<gene>
    <name evidence="2" type="ORF">L873DRAFT_1742610</name>
</gene>
<proteinExistence type="predicted"/>
<dbReference type="PANTHER" id="PTHR10285">
    <property type="entry name" value="URIDINE KINASE"/>
    <property type="match status" value="1"/>
</dbReference>